<accession>Q1PX95</accession>
<dbReference type="AlphaFoldDB" id="Q1PX95"/>
<dbReference type="Proteomes" id="UP000501926">
    <property type="component" value="Chromosome"/>
</dbReference>
<keyword evidence="1" id="KW-0472">Membrane</keyword>
<feature type="transmembrane region" description="Helical" evidence="1">
    <location>
        <begin position="31"/>
        <end position="52"/>
    </location>
</feature>
<name>Q1PX95_KUEST</name>
<sequence length="54" mass="6323">MITRILMFKTRFFSPVCVQCKGRLGFCILKFVSYFALRISYFLFRACLALAMPC</sequence>
<evidence type="ECO:0000313" key="4">
    <source>
        <dbReference type="Proteomes" id="UP000501926"/>
    </source>
</evidence>
<organism evidence="2">
    <name type="scientific">Kuenenia stuttgartiensis</name>
    <dbReference type="NCBI Taxonomy" id="174633"/>
    <lineage>
        <taxon>Bacteria</taxon>
        <taxon>Pseudomonadati</taxon>
        <taxon>Planctomycetota</taxon>
        <taxon>Candidatus Brocadiia</taxon>
        <taxon>Candidatus Brocadiales</taxon>
        <taxon>Candidatus Brocadiaceae</taxon>
        <taxon>Candidatus Kuenenia</taxon>
    </lineage>
</organism>
<reference evidence="3 4" key="3">
    <citation type="submission" date="2020-02" db="EMBL/GenBank/DDBJ databases">
        <title>Newly sequenced genome of strain CSTR1 showed variability in Candidatus Kuenenia stuttgartiensis genomes.</title>
        <authorList>
            <person name="Ding C."/>
            <person name="Adrian L."/>
        </authorList>
    </citation>
    <scope>NUCLEOTIDE SEQUENCE [LARGE SCALE GENOMIC DNA]</scope>
    <source>
        <strain evidence="3 4">CSTR1</strain>
    </source>
</reference>
<keyword evidence="1" id="KW-0812">Transmembrane</keyword>
<protein>
    <submittedName>
        <fullName evidence="2">Uncharacterized protein</fullName>
    </submittedName>
</protein>
<gene>
    <name evidence="3" type="ORF">KsCSTR_42770</name>
    <name evidence="2" type="ORF">kustc1109</name>
</gene>
<evidence type="ECO:0000313" key="3">
    <source>
        <dbReference type="EMBL" id="QII13656.1"/>
    </source>
</evidence>
<dbReference type="EMBL" id="CP049055">
    <property type="protein sequence ID" value="QII13656.1"/>
    <property type="molecule type" value="Genomic_DNA"/>
</dbReference>
<evidence type="ECO:0000256" key="1">
    <source>
        <dbReference type="SAM" id="Phobius"/>
    </source>
</evidence>
<keyword evidence="1" id="KW-1133">Transmembrane helix</keyword>
<dbReference type="EMBL" id="CT573073">
    <property type="protein sequence ID" value="CAJ71854.1"/>
    <property type="molecule type" value="Genomic_DNA"/>
</dbReference>
<evidence type="ECO:0000313" key="2">
    <source>
        <dbReference type="EMBL" id="CAJ71854.1"/>
    </source>
</evidence>
<reference evidence="2" key="2">
    <citation type="submission" date="2006-01" db="EMBL/GenBank/DDBJ databases">
        <authorList>
            <person name="Genoscope"/>
        </authorList>
    </citation>
    <scope>NUCLEOTIDE SEQUENCE</scope>
</reference>
<reference evidence="2" key="1">
    <citation type="journal article" date="2006" name="Nature">
        <title>Deciphering the evolution and metabolism of an anammox bacterium from a community genome.</title>
        <authorList>
            <person name="Strous M."/>
            <person name="Pelletier E."/>
            <person name="Mangenot S."/>
            <person name="Rattei T."/>
            <person name="Lehner A."/>
            <person name="Taylor M.W."/>
            <person name="Horn M."/>
            <person name="Daims H."/>
            <person name="Bartol-Mavel D."/>
            <person name="Wincker P."/>
            <person name="Barbe V."/>
            <person name="Fonknechten N."/>
            <person name="Vallenet D."/>
            <person name="Segurens B."/>
            <person name="Schenowitz-Truong C."/>
            <person name="Medigue C."/>
            <person name="Collingro A."/>
            <person name="Snel B."/>
            <person name="Dutilh B.E."/>
            <person name="OpDenCamp H.J.M."/>
            <person name="vanDerDrift C."/>
            <person name="Cirpus I."/>
            <person name="vanDePas-Schoonen K.T."/>
            <person name="Harhangi H.R."/>
            <person name="vanNiftrik L."/>
            <person name="Schmid M."/>
            <person name="Keltjens J."/>
            <person name="vanDeVossenberg J."/>
            <person name="Kartal B."/>
            <person name="Meier H."/>
            <person name="Frishman D."/>
            <person name="Huynen M.A."/>
            <person name="Mewes H."/>
            <person name="Weissenbach J."/>
            <person name="Jetten M.S.M."/>
            <person name="Wagner M."/>
            <person name="LePaslier D."/>
        </authorList>
    </citation>
    <scope>NUCLEOTIDE SEQUENCE</scope>
</reference>
<proteinExistence type="predicted"/>